<evidence type="ECO:0000313" key="2">
    <source>
        <dbReference type="EMBL" id="GJS51311.1"/>
    </source>
</evidence>
<dbReference type="PANTHER" id="PTHR31286">
    <property type="entry name" value="GLYCINE-RICH CELL WALL STRUCTURAL PROTEIN 1.8-LIKE"/>
    <property type="match status" value="1"/>
</dbReference>
<reference evidence="2" key="1">
    <citation type="journal article" date="2022" name="Int. J. Mol. Sci.">
        <title>Draft Genome of Tanacetum Coccineum: Genomic Comparison of Closely Related Tanacetum-Family Plants.</title>
        <authorList>
            <person name="Yamashiro T."/>
            <person name="Shiraishi A."/>
            <person name="Nakayama K."/>
            <person name="Satake H."/>
        </authorList>
    </citation>
    <scope>NUCLEOTIDE SEQUENCE</scope>
</reference>
<reference evidence="2" key="2">
    <citation type="submission" date="2022-01" db="EMBL/GenBank/DDBJ databases">
        <authorList>
            <person name="Yamashiro T."/>
            <person name="Shiraishi A."/>
            <person name="Satake H."/>
            <person name="Nakayama K."/>
        </authorList>
    </citation>
    <scope>NUCLEOTIDE SEQUENCE</scope>
</reference>
<dbReference type="InterPro" id="IPR040256">
    <property type="entry name" value="At4g02000-like"/>
</dbReference>
<proteinExistence type="predicted"/>
<sequence length="230" mass="25554">MDTRLLKEELTRILIWVKLHDVLLQIFKEDGISLIAMFIGKPVMLDSYTSSMCNDSWGMSSFARCLIKVNSEVDYRRCCTIGISSLTEDDFTKKTICVEYEWSPPIVIYTNDGFQTVGKKKKRKGKSQSINGGQFAGPSVKQSLRYEPKASTNAPKKVVTNVSNASKSSSMLKNVGTTSKKDNIATSNSYSALYEEEKDEDNVENMYDESASLFTNTKTDGSSSFTTAAS</sequence>
<evidence type="ECO:0000256" key="1">
    <source>
        <dbReference type="SAM" id="MobiDB-lite"/>
    </source>
</evidence>
<comment type="caution">
    <text evidence="2">The sequence shown here is derived from an EMBL/GenBank/DDBJ whole genome shotgun (WGS) entry which is preliminary data.</text>
</comment>
<feature type="region of interest" description="Disordered" evidence="1">
    <location>
        <begin position="120"/>
        <end position="139"/>
    </location>
</feature>
<evidence type="ECO:0000313" key="3">
    <source>
        <dbReference type="Proteomes" id="UP001151760"/>
    </source>
</evidence>
<accession>A0ABQ4WEK8</accession>
<name>A0ABQ4WEK8_9ASTR</name>
<organism evidence="2 3">
    <name type="scientific">Tanacetum coccineum</name>
    <dbReference type="NCBI Taxonomy" id="301880"/>
    <lineage>
        <taxon>Eukaryota</taxon>
        <taxon>Viridiplantae</taxon>
        <taxon>Streptophyta</taxon>
        <taxon>Embryophyta</taxon>
        <taxon>Tracheophyta</taxon>
        <taxon>Spermatophyta</taxon>
        <taxon>Magnoliopsida</taxon>
        <taxon>eudicotyledons</taxon>
        <taxon>Gunneridae</taxon>
        <taxon>Pentapetalae</taxon>
        <taxon>asterids</taxon>
        <taxon>campanulids</taxon>
        <taxon>Asterales</taxon>
        <taxon>Asteraceae</taxon>
        <taxon>Asteroideae</taxon>
        <taxon>Anthemideae</taxon>
        <taxon>Anthemidinae</taxon>
        <taxon>Tanacetum</taxon>
    </lineage>
</organism>
<dbReference type="Proteomes" id="UP001151760">
    <property type="component" value="Unassembled WGS sequence"/>
</dbReference>
<gene>
    <name evidence="2" type="ORF">Tco_0624673</name>
</gene>
<keyword evidence="3" id="KW-1185">Reference proteome</keyword>
<protein>
    <submittedName>
        <fullName evidence="2">Zinc knuckle CX2CX4HX4C containing protein</fullName>
    </submittedName>
</protein>
<dbReference type="PANTHER" id="PTHR31286:SF99">
    <property type="entry name" value="DUF4283 DOMAIN-CONTAINING PROTEIN"/>
    <property type="match status" value="1"/>
</dbReference>
<dbReference type="EMBL" id="BQNB010008576">
    <property type="protein sequence ID" value="GJS51311.1"/>
    <property type="molecule type" value="Genomic_DNA"/>
</dbReference>